<evidence type="ECO:0000256" key="3">
    <source>
        <dbReference type="SAM" id="MobiDB-lite"/>
    </source>
</evidence>
<dbReference type="InterPro" id="IPR036291">
    <property type="entry name" value="NAD(P)-bd_dom_sf"/>
</dbReference>
<feature type="compositionally biased region" description="Low complexity" evidence="3">
    <location>
        <begin position="271"/>
        <end position="284"/>
    </location>
</feature>
<sequence>MEQSGRSDAFSLADRRILLIGVGGIGAEVAEALARRGAQLLCADVSAETAERVAAEHPGATAYRLDATDRAAVLALADEIGPVDALVVTVGANVRQRITDYTEADLDKVLALNLKAPFWAIQAFAPGMAERGRGSIVVFSSVRALTVEPGQSAYAAAKAGAVQLVRTAAAEFGPRGVRVNAVLPGVVETPLTKQIKASPDWYQAYATKGALGRWAQPEEIAGAVVFLTSDAASFISGTALTVDGGWTAVDGRFTPPLPAPKNPEPTPPDSRAPADPSPGSGAIH</sequence>
<protein>
    <submittedName>
        <fullName evidence="4">3-oxoacyl-ACP reductase</fullName>
    </submittedName>
</protein>
<evidence type="ECO:0000313" key="4">
    <source>
        <dbReference type="EMBL" id="OYO13532.1"/>
    </source>
</evidence>
<evidence type="ECO:0000256" key="1">
    <source>
        <dbReference type="ARBA" id="ARBA00006484"/>
    </source>
</evidence>
<dbReference type="PROSITE" id="PS00061">
    <property type="entry name" value="ADH_SHORT"/>
    <property type="match status" value="1"/>
</dbReference>
<dbReference type="InterPro" id="IPR002347">
    <property type="entry name" value="SDR_fam"/>
</dbReference>
<dbReference type="RefSeq" id="WP_094405661.1">
    <property type="nucleotide sequence ID" value="NZ_NMVO01000013.1"/>
</dbReference>
<feature type="compositionally biased region" description="Pro residues" evidence="3">
    <location>
        <begin position="255"/>
        <end position="270"/>
    </location>
</feature>
<proteinExistence type="inferred from homology"/>
<evidence type="ECO:0000313" key="5">
    <source>
        <dbReference type="Proteomes" id="UP000215896"/>
    </source>
</evidence>
<feature type="region of interest" description="Disordered" evidence="3">
    <location>
        <begin position="251"/>
        <end position="284"/>
    </location>
</feature>
<dbReference type="PANTHER" id="PTHR43477:SF1">
    <property type="entry name" value="DIHYDROANTICAPSIN 7-DEHYDROGENASE"/>
    <property type="match status" value="1"/>
</dbReference>
<dbReference type="AlphaFoldDB" id="A0A255GDL1"/>
<evidence type="ECO:0000256" key="2">
    <source>
        <dbReference type="ARBA" id="ARBA00023002"/>
    </source>
</evidence>
<comment type="caution">
    <text evidence="4">The sequence shown here is derived from an EMBL/GenBank/DDBJ whole genome shotgun (WGS) entry which is preliminary data.</text>
</comment>
<dbReference type="Gene3D" id="3.40.50.720">
    <property type="entry name" value="NAD(P)-binding Rossmann-like Domain"/>
    <property type="match status" value="1"/>
</dbReference>
<keyword evidence="2" id="KW-0560">Oxidoreductase</keyword>
<comment type="similarity">
    <text evidence="1">Belongs to the short-chain dehydrogenases/reductases (SDR) family.</text>
</comment>
<organism evidence="4 5">
    <name type="scientific">Enemella evansiae</name>
    <dbReference type="NCBI Taxonomy" id="2016499"/>
    <lineage>
        <taxon>Bacteria</taxon>
        <taxon>Bacillati</taxon>
        <taxon>Actinomycetota</taxon>
        <taxon>Actinomycetes</taxon>
        <taxon>Propionibacteriales</taxon>
        <taxon>Propionibacteriaceae</taxon>
        <taxon>Enemella</taxon>
    </lineage>
</organism>
<dbReference type="OrthoDB" id="286404at2"/>
<dbReference type="InterPro" id="IPR051122">
    <property type="entry name" value="SDR_DHRS6-like"/>
</dbReference>
<name>A0A255GDL1_9ACTN</name>
<dbReference type="CDD" id="cd05233">
    <property type="entry name" value="SDR_c"/>
    <property type="match status" value="1"/>
</dbReference>
<dbReference type="GO" id="GO:0016491">
    <property type="term" value="F:oxidoreductase activity"/>
    <property type="evidence" value="ECO:0007669"/>
    <property type="project" value="UniProtKB-KW"/>
</dbReference>
<dbReference type="FunFam" id="3.40.50.720:FF:000084">
    <property type="entry name" value="Short-chain dehydrogenase reductase"/>
    <property type="match status" value="1"/>
</dbReference>
<dbReference type="PRINTS" id="PR00081">
    <property type="entry name" value="GDHRDH"/>
</dbReference>
<accession>A0A255GDL1</accession>
<dbReference type="SUPFAM" id="SSF51735">
    <property type="entry name" value="NAD(P)-binding Rossmann-fold domains"/>
    <property type="match status" value="1"/>
</dbReference>
<dbReference type="Pfam" id="PF13561">
    <property type="entry name" value="adh_short_C2"/>
    <property type="match status" value="1"/>
</dbReference>
<gene>
    <name evidence="4" type="ORF">CGZ94_11225</name>
</gene>
<dbReference type="InterPro" id="IPR020904">
    <property type="entry name" value="Sc_DH/Rdtase_CS"/>
</dbReference>
<dbReference type="EMBL" id="NMVO01000013">
    <property type="protein sequence ID" value="OYO13532.1"/>
    <property type="molecule type" value="Genomic_DNA"/>
</dbReference>
<keyword evidence="5" id="KW-1185">Reference proteome</keyword>
<reference evidence="4 5" key="1">
    <citation type="submission" date="2017-07" db="EMBL/GenBank/DDBJ databases">
        <title>Draft whole genome sequences of clinical Proprionibacteriaceae strains.</title>
        <authorList>
            <person name="Bernier A.-M."/>
            <person name="Bernard K."/>
            <person name="Domingo M.-C."/>
        </authorList>
    </citation>
    <scope>NUCLEOTIDE SEQUENCE [LARGE SCALE GENOMIC DNA]</scope>
    <source>
        <strain evidence="4 5">NML 030167</strain>
    </source>
</reference>
<dbReference type="Proteomes" id="UP000215896">
    <property type="component" value="Unassembled WGS sequence"/>
</dbReference>
<dbReference type="PANTHER" id="PTHR43477">
    <property type="entry name" value="DIHYDROANTICAPSIN 7-DEHYDROGENASE"/>
    <property type="match status" value="1"/>
</dbReference>